<gene>
    <name evidence="11 15" type="primary">miaB</name>
    <name evidence="15" type="ORF">G4Z02_07775</name>
</gene>
<dbReference type="FunFam" id="3.40.50.12160:FF:000006">
    <property type="entry name" value="tRNA-2-methylthio-N(6)-dimethylallyladenosine synthase"/>
    <property type="match status" value="1"/>
</dbReference>
<evidence type="ECO:0000259" key="13">
    <source>
        <dbReference type="PROSITE" id="PS51449"/>
    </source>
</evidence>
<feature type="binding site" evidence="11">
    <location>
        <position position="52"/>
    </location>
    <ligand>
        <name>[4Fe-4S] cluster</name>
        <dbReference type="ChEBI" id="CHEBI:49883"/>
        <label>1</label>
    </ligand>
</feature>
<dbReference type="Pfam" id="PF00919">
    <property type="entry name" value="UPF0004"/>
    <property type="match status" value="1"/>
</dbReference>
<evidence type="ECO:0000256" key="11">
    <source>
        <dbReference type="HAMAP-Rule" id="MF_01864"/>
    </source>
</evidence>
<dbReference type="SUPFAM" id="SSF102114">
    <property type="entry name" value="Radical SAM enzymes"/>
    <property type="match status" value="1"/>
</dbReference>
<protein>
    <recommendedName>
        <fullName evidence="10 11">tRNA-2-methylthio-N(6)-dimethylallyladenosine synthase</fullName>
        <ecNumber evidence="10 11">2.8.4.3</ecNumber>
    </recommendedName>
    <alternativeName>
        <fullName evidence="11">(Dimethylallyl)adenosine tRNA methylthiotransferase MiaB</fullName>
    </alternativeName>
    <alternativeName>
        <fullName evidence="11">tRNA-i(6)A37 methylthiotransferase</fullName>
    </alternativeName>
</protein>
<evidence type="ECO:0000256" key="2">
    <source>
        <dbReference type="ARBA" id="ARBA00022485"/>
    </source>
</evidence>
<evidence type="ECO:0000256" key="3">
    <source>
        <dbReference type="ARBA" id="ARBA00022490"/>
    </source>
</evidence>
<dbReference type="NCBIfam" id="TIGR00089">
    <property type="entry name" value="MiaB/RimO family radical SAM methylthiotransferase"/>
    <property type="match status" value="1"/>
</dbReference>
<dbReference type="InterPro" id="IPR023404">
    <property type="entry name" value="rSAM_horseshoe"/>
</dbReference>
<dbReference type="Gene3D" id="3.80.30.20">
    <property type="entry name" value="tm_1862 like domain"/>
    <property type="match status" value="1"/>
</dbReference>
<dbReference type="GO" id="GO:0035597">
    <property type="term" value="F:tRNA-2-methylthio-N(6)-dimethylallyladenosine(37) synthase activity"/>
    <property type="evidence" value="ECO:0007669"/>
    <property type="project" value="UniProtKB-EC"/>
</dbReference>
<feature type="binding site" evidence="11">
    <location>
        <position position="122"/>
    </location>
    <ligand>
        <name>[4Fe-4S] cluster</name>
        <dbReference type="ChEBI" id="CHEBI:49883"/>
        <label>1</label>
    </ligand>
</feature>
<feature type="domain" description="TRAM" evidence="12">
    <location>
        <begin position="417"/>
        <end position="480"/>
    </location>
</feature>
<proteinExistence type="inferred from homology"/>
<name>A0A7L7KUG9_9MOLU</name>
<keyword evidence="2 11" id="KW-0004">4Fe-4S</keyword>
<dbReference type="GO" id="GO:0046872">
    <property type="term" value="F:metal ion binding"/>
    <property type="evidence" value="ECO:0007669"/>
    <property type="project" value="UniProtKB-KW"/>
</dbReference>
<dbReference type="InterPro" id="IPR002792">
    <property type="entry name" value="TRAM_dom"/>
</dbReference>
<evidence type="ECO:0000256" key="10">
    <source>
        <dbReference type="ARBA" id="ARBA00033765"/>
    </source>
</evidence>
<dbReference type="SFLD" id="SFLDG01082">
    <property type="entry name" value="B12-binding_domain_containing"/>
    <property type="match status" value="1"/>
</dbReference>
<comment type="similarity">
    <text evidence="11">Belongs to the methylthiotransferase family. MiaB subfamily.</text>
</comment>
<keyword evidence="3 11" id="KW-0963">Cytoplasm</keyword>
<dbReference type="InterPro" id="IPR007197">
    <property type="entry name" value="rSAM"/>
</dbReference>
<dbReference type="FunFam" id="3.80.30.20:FF:000001">
    <property type="entry name" value="tRNA-2-methylthio-N(6)-dimethylallyladenosine synthase 2"/>
    <property type="match status" value="1"/>
</dbReference>
<keyword evidence="7 11" id="KW-0479">Metal-binding</keyword>
<dbReference type="InterPro" id="IPR013848">
    <property type="entry name" value="Methylthiotransferase_N"/>
</dbReference>
<dbReference type="Pfam" id="PF01938">
    <property type="entry name" value="TRAM"/>
    <property type="match status" value="1"/>
</dbReference>
<evidence type="ECO:0000256" key="8">
    <source>
        <dbReference type="ARBA" id="ARBA00023004"/>
    </source>
</evidence>
<dbReference type="PROSITE" id="PS51449">
    <property type="entry name" value="MTTASE_N"/>
    <property type="match status" value="1"/>
</dbReference>
<feature type="binding site" evidence="11">
    <location>
        <position position="198"/>
    </location>
    <ligand>
        <name>[4Fe-4S] cluster</name>
        <dbReference type="ChEBI" id="CHEBI:49883"/>
        <label>2</label>
        <note>4Fe-4S-S-AdoMet</note>
    </ligand>
</feature>
<dbReference type="RefSeq" id="WP_258877447.1">
    <property type="nucleotide sequence ID" value="NZ_CP048914.1"/>
</dbReference>
<sequence length="482" mass="55641">MAKDYSKYFIKPSIRDARKRRKEDTPVLDFDDYFNIQGIGNGKTYRIETYGCQGNEADSEKIRGILEALDFTQSDDLEHADLILLNTCAVRENAENRVFGELGRLKQYKRNNPDLILGVCGCMPQEEQVVEKILKRYHYVDLVFGTHNIYKLPEYLETVLLSKERVIEVFSEEGSIVENMPKIRENTKKAWVNIMYGCDEFCTYCIVPYTRGKERSRLPEHILHEVQELIDQGYQEVTLLGQNVNSYGNDFTDRTYRFKDLLNDLHQMDIARVRFTTSHPKDFDEETVQILAKGGNLMPYIHLPVQSGSNEVLKRMNRKYTKEEYYQLVDHIYHYIPHASLTTDIIVGFPGETEEQFAETLELVEYCRFEGAFTFIYSKREGTPAASYEDDVPMAVKKERLARLNKIVNKGYLHGSKRFEGKTVKVLVDGTSKNNDSILAGYTENNKLVNFAGPTSLIGQIVDVTITESKTWFMLGEYHDGN</sequence>
<dbReference type="GO" id="GO:0005829">
    <property type="term" value="C:cytosol"/>
    <property type="evidence" value="ECO:0007669"/>
    <property type="project" value="TreeGrafter"/>
</dbReference>
<accession>A0A7L7KUG9</accession>
<dbReference type="AlphaFoldDB" id="A0A7L7KUG9"/>
<keyword evidence="9 11" id="KW-0411">Iron-sulfur</keyword>
<dbReference type="SFLD" id="SFLDS00029">
    <property type="entry name" value="Radical_SAM"/>
    <property type="match status" value="1"/>
</dbReference>
<evidence type="ECO:0000256" key="6">
    <source>
        <dbReference type="ARBA" id="ARBA00022694"/>
    </source>
</evidence>
<dbReference type="InterPro" id="IPR038135">
    <property type="entry name" value="Methylthiotransferase_N_sf"/>
</dbReference>
<evidence type="ECO:0000259" key="14">
    <source>
        <dbReference type="PROSITE" id="PS51918"/>
    </source>
</evidence>
<dbReference type="EC" id="2.8.4.3" evidence="10 11"/>
<evidence type="ECO:0000256" key="1">
    <source>
        <dbReference type="ARBA" id="ARBA00003234"/>
    </source>
</evidence>
<reference evidence="15 16" key="1">
    <citation type="submission" date="2020-02" db="EMBL/GenBank/DDBJ databases">
        <authorList>
            <person name="Zheng R.K."/>
            <person name="Sun C.M."/>
        </authorList>
    </citation>
    <scope>NUCLEOTIDE SEQUENCE [LARGE SCALE GENOMIC DNA]</scope>
    <source>
        <strain evidence="16">zrk13</strain>
    </source>
</reference>
<evidence type="ECO:0000313" key="16">
    <source>
        <dbReference type="Proteomes" id="UP000514720"/>
    </source>
</evidence>
<dbReference type="SFLD" id="SFLDG01061">
    <property type="entry name" value="methylthiotransferase"/>
    <property type="match status" value="1"/>
</dbReference>
<dbReference type="InterPro" id="IPR006463">
    <property type="entry name" value="MiaB_methiolase"/>
</dbReference>
<dbReference type="Gene3D" id="3.40.50.12160">
    <property type="entry name" value="Methylthiotransferase, N-terminal domain"/>
    <property type="match status" value="1"/>
</dbReference>
<comment type="subcellular location">
    <subcellularLocation>
        <location evidence="11">Cytoplasm</location>
    </subcellularLocation>
</comment>
<organism evidence="15 16">
    <name type="scientific">Candidatus Xianfuyuplasma coldseepsis</name>
    <dbReference type="NCBI Taxonomy" id="2782163"/>
    <lineage>
        <taxon>Bacteria</taxon>
        <taxon>Bacillati</taxon>
        <taxon>Mycoplasmatota</taxon>
        <taxon>Mollicutes</taxon>
        <taxon>Candidatus Izemoplasmatales</taxon>
        <taxon>Candidatus Izemoplasmataceae</taxon>
        <taxon>Candidatus Xianfuyuplasma</taxon>
    </lineage>
</organism>
<dbReference type="CDD" id="cd01335">
    <property type="entry name" value="Radical_SAM"/>
    <property type="match status" value="1"/>
</dbReference>
<keyword evidence="4 11" id="KW-0808">Transferase</keyword>
<evidence type="ECO:0000256" key="9">
    <source>
        <dbReference type="ARBA" id="ARBA00023014"/>
    </source>
</evidence>
<feature type="binding site" evidence="11">
    <location>
        <position position="205"/>
    </location>
    <ligand>
        <name>[4Fe-4S] cluster</name>
        <dbReference type="ChEBI" id="CHEBI:49883"/>
        <label>2</label>
        <note>4Fe-4S-S-AdoMet</note>
    </ligand>
</feature>
<keyword evidence="5 11" id="KW-0949">S-adenosyl-L-methionine</keyword>
<feature type="domain" description="Radical SAM core" evidence="14">
    <location>
        <begin position="184"/>
        <end position="417"/>
    </location>
</feature>
<dbReference type="PROSITE" id="PS51918">
    <property type="entry name" value="RADICAL_SAM"/>
    <property type="match status" value="1"/>
</dbReference>
<comment type="cofactor">
    <cofactor evidence="11">
        <name>[4Fe-4S] cluster</name>
        <dbReference type="ChEBI" id="CHEBI:49883"/>
    </cofactor>
    <text evidence="11">Binds 2 [4Fe-4S] clusters. One cluster is coordinated with 3 cysteines and an exchangeable S-adenosyl-L-methionine.</text>
</comment>
<dbReference type="EMBL" id="CP048914">
    <property type="protein sequence ID" value="QMS85644.1"/>
    <property type="molecule type" value="Genomic_DNA"/>
</dbReference>
<dbReference type="Proteomes" id="UP000514720">
    <property type="component" value="Chromosome"/>
</dbReference>
<feature type="domain" description="MTTase N-terminal" evidence="13">
    <location>
        <begin position="43"/>
        <end position="161"/>
    </location>
</feature>
<feature type="binding site" evidence="11">
    <location>
        <position position="202"/>
    </location>
    <ligand>
        <name>[4Fe-4S] cluster</name>
        <dbReference type="ChEBI" id="CHEBI:49883"/>
        <label>2</label>
        <note>4Fe-4S-S-AdoMet</note>
    </ligand>
</feature>
<dbReference type="InterPro" id="IPR020612">
    <property type="entry name" value="Methylthiotransferase_CS"/>
</dbReference>
<evidence type="ECO:0000313" key="15">
    <source>
        <dbReference type="EMBL" id="QMS85644.1"/>
    </source>
</evidence>
<evidence type="ECO:0000256" key="7">
    <source>
        <dbReference type="ARBA" id="ARBA00022723"/>
    </source>
</evidence>
<dbReference type="PANTHER" id="PTHR43020">
    <property type="entry name" value="CDK5 REGULATORY SUBUNIT-ASSOCIATED PROTEIN 1"/>
    <property type="match status" value="1"/>
</dbReference>
<keyword evidence="16" id="KW-1185">Reference proteome</keyword>
<dbReference type="GO" id="GO:0051539">
    <property type="term" value="F:4 iron, 4 sulfur cluster binding"/>
    <property type="evidence" value="ECO:0007669"/>
    <property type="project" value="UniProtKB-UniRule"/>
</dbReference>
<keyword evidence="8 11" id="KW-0408">Iron</keyword>
<dbReference type="PROSITE" id="PS01278">
    <property type="entry name" value="MTTASE_RADICAL"/>
    <property type="match status" value="1"/>
</dbReference>
<dbReference type="NCBIfam" id="TIGR01574">
    <property type="entry name" value="miaB-methiolase"/>
    <property type="match status" value="1"/>
</dbReference>
<dbReference type="PROSITE" id="PS50926">
    <property type="entry name" value="TRAM"/>
    <property type="match status" value="1"/>
</dbReference>
<dbReference type="InterPro" id="IPR005839">
    <property type="entry name" value="Methylthiotransferase"/>
</dbReference>
<dbReference type="HAMAP" id="MF_01864">
    <property type="entry name" value="tRNA_metthiotr_MiaB"/>
    <property type="match status" value="1"/>
</dbReference>
<feature type="binding site" evidence="11">
    <location>
        <position position="88"/>
    </location>
    <ligand>
        <name>[4Fe-4S] cluster</name>
        <dbReference type="ChEBI" id="CHEBI:49883"/>
        <label>1</label>
    </ligand>
</feature>
<dbReference type="SMART" id="SM00729">
    <property type="entry name" value="Elp3"/>
    <property type="match status" value="1"/>
</dbReference>
<evidence type="ECO:0000256" key="5">
    <source>
        <dbReference type="ARBA" id="ARBA00022691"/>
    </source>
</evidence>
<dbReference type="Pfam" id="PF04055">
    <property type="entry name" value="Radical_SAM"/>
    <property type="match status" value="1"/>
</dbReference>
<dbReference type="PANTHER" id="PTHR43020:SF2">
    <property type="entry name" value="MITOCHONDRIAL TRNA METHYLTHIOTRANSFERASE CDK5RAP1"/>
    <property type="match status" value="1"/>
</dbReference>
<comment type="function">
    <text evidence="1 11">Catalyzes the methylthiolation of N6-(dimethylallyl)adenosine (i(6)A), leading to the formation of 2-methylthio-N6-(dimethylallyl)adenosine (ms(2)i(6)A) at position 37 in tRNAs that read codons beginning with uridine.</text>
</comment>
<evidence type="ECO:0000259" key="12">
    <source>
        <dbReference type="PROSITE" id="PS50926"/>
    </source>
</evidence>
<evidence type="ECO:0000256" key="4">
    <source>
        <dbReference type="ARBA" id="ARBA00022679"/>
    </source>
</evidence>
<dbReference type="KEGG" id="xcl:G4Z02_07775"/>
<dbReference type="InterPro" id="IPR058240">
    <property type="entry name" value="rSAM_sf"/>
</dbReference>
<comment type="catalytic activity">
    <reaction evidence="11">
        <text>N(6)-dimethylallyladenosine(37) in tRNA + (sulfur carrier)-SH + AH2 + 2 S-adenosyl-L-methionine = 2-methylsulfanyl-N(6)-dimethylallyladenosine(37) in tRNA + (sulfur carrier)-H + 5'-deoxyadenosine + L-methionine + A + S-adenosyl-L-homocysteine + 2 H(+)</text>
        <dbReference type="Rhea" id="RHEA:37067"/>
        <dbReference type="Rhea" id="RHEA-COMP:10375"/>
        <dbReference type="Rhea" id="RHEA-COMP:10376"/>
        <dbReference type="Rhea" id="RHEA-COMP:14737"/>
        <dbReference type="Rhea" id="RHEA-COMP:14739"/>
        <dbReference type="ChEBI" id="CHEBI:13193"/>
        <dbReference type="ChEBI" id="CHEBI:15378"/>
        <dbReference type="ChEBI" id="CHEBI:17319"/>
        <dbReference type="ChEBI" id="CHEBI:17499"/>
        <dbReference type="ChEBI" id="CHEBI:29917"/>
        <dbReference type="ChEBI" id="CHEBI:57844"/>
        <dbReference type="ChEBI" id="CHEBI:57856"/>
        <dbReference type="ChEBI" id="CHEBI:59789"/>
        <dbReference type="ChEBI" id="CHEBI:64428"/>
        <dbReference type="ChEBI" id="CHEBI:74415"/>
        <dbReference type="ChEBI" id="CHEBI:74417"/>
        <dbReference type="EC" id="2.8.4.3"/>
    </reaction>
</comment>
<comment type="subunit">
    <text evidence="11">Monomer.</text>
</comment>
<keyword evidence="6 11" id="KW-0819">tRNA processing</keyword>
<dbReference type="SFLD" id="SFLDF00273">
    <property type="entry name" value="(dimethylallyl)adenosine_tRNA"/>
    <property type="match status" value="1"/>
</dbReference>
<dbReference type="InterPro" id="IPR006638">
    <property type="entry name" value="Elp3/MiaA/NifB-like_rSAM"/>
</dbReference>